<protein>
    <submittedName>
        <fullName evidence="1">Uncharacterized protein</fullName>
    </submittedName>
</protein>
<sequence>MTFDAHLRIYWQFTPACEMNDICNTQARVIATRLPEDSILRRPELGSSAQRRCFQMWGHSSNKSRRASVAFCLRTTAHNNSNSNAIFREIHSSAQVEKLRLGIPGATVDCEDA</sequence>
<evidence type="ECO:0000313" key="1">
    <source>
        <dbReference type="EMBL" id="EFQ30935.1"/>
    </source>
</evidence>
<dbReference type="RefSeq" id="XP_008094955.1">
    <property type="nucleotide sequence ID" value="XM_008096764.1"/>
</dbReference>
<evidence type="ECO:0000313" key="2">
    <source>
        <dbReference type="Proteomes" id="UP000008782"/>
    </source>
</evidence>
<gene>
    <name evidence="1" type="ORF">GLRG_06079</name>
</gene>
<reference evidence="2" key="1">
    <citation type="journal article" date="2012" name="Nat. Genet.">
        <title>Lifestyle transitions in plant pathogenic Colletotrichum fungi deciphered by genome and transcriptome analyses.</title>
        <authorList>
            <person name="O'Connell R.J."/>
            <person name="Thon M.R."/>
            <person name="Hacquard S."/>
            <person name="Amyotte S.G."/>
            <person name="Kleemann J."/>
            <person name="Torres M.F."/>
            <person name="Damm U."/>
            <person name="Buiate E.A."/>
            <person name="Epstein L."/>
            <person name="Alkan N."/>
            <person name="Altmueller J."/>
            <person name="Alvarado-Balderrama L."/>
            <person name="Bauser C.A."/>
            <person name="Becker C."/>
            <person name="Birren B.W."/>
            <person name="Chen Z."/>
            <person name="Choi J."/>
            <person name="Crouch J.A."/>
            <person name="Duvick J.P."/>
            <person name="Farman M.A."/>
            <person name="Gan P."/>
            <person name="Heiman D."/>
            <person name="Henrissat B."/>
            <person name="Howard R.J."/>
            <person name="Kabbage M."/>
            <person name="Koch C."/>
            <person name="Kracher B."/>
            <person name="Kubo Y."/>
            <person name="Law A.D."/>
            <person name="Lebrun M.-H."/>
            <person name="Lee Y.-H."/>
            <person name="Miyara I."/>
            <person name="Moore N."/>
            <person name="Neumann U."/>
            <person name="Nordstroem K."/>
            <person name="Panaccione D.G."/>
            <person name="Panstruga R."/>
            <person name="Place M."/>
            <person name="Proctor R.H."/>
            <person name="Prusky D."/>
            <person name="Rech G."/>
            <person name="Reinhardt R."/>
            <person name="Rollins J.A."/>
            <person name="Rounsley S."/>
            <person name="Schardl C.L."/>
            <person name="Schwartz D.C."/>
            <person name="Shenoy N."/>
            <person name="Shirasu K."/>
            <person name="Sikhakolli U.R."/>
            <person name="Stueber K."/>
            <person name="Sukno S.A."/>
            <person name="Sweigard J.A."/>
            <person name="Takano Y."/>
            <person name="Takahara H."/>
            <person name="Trail F."/>
            <person name="van der Does H.C."/>
            <person name="Voll L.M."/>
            <person name="Will I."/>
            <person name="Young S."/>
            <person name="Zeng Q."/>
            <person name="Zhang J."/>
            <person name="Zhou S."/>
            <person name="Dickman M.B."/>
            <person name="Schulze-Lefert P."/>
            <person name="Ver Loren van Themaat E."/>
            <person name="Ma L.-J."/>
            <person name="Vaillancourt L.J."/>
        </authorList>
    </citation>
    <scope>NUCLEOTIDE SEQUENCE [LARGE SCALE GENOMIC DNA]</scope>
    <source>
        <strain evidence="2">M1.001 / M2 / FGSC 10212</strain>
    </source>
</reference>
<dbReference type="AlphaFoldDB" id="E3QJ97"/>
<dbReference type="GeneID" id="24411444"/>
<keyword evidence="2" id="KW-1185">Reference proteome</keyword>
<organism evidence="2">
    <name type="scientific">Colletotrichum graminicola (strain M1.001 / M2 / FGSC 10212)</name>
    <name type="common">Maize anthracnose fungus</name>
    <name type="synonym">Glomerella graminicola</name>
    <dbReference type="NCBI Taxonomy" id="645133"/>
    <lineage>
        <taxon>Eukaryota</taxon>
        <taxon>Fungi</taxon>
        <taxon>Dikarya</taxon>
        <taxon>Ascomycota</taxon>
        <taxon>Pezizomycotina</taxon>
        <taxon>Sordariomycetes</taxon>
        <taxon>Hypocreomycetidae</taxon>
        <taxon>Glomerellales</taxon>
        <taxon>Glomerellaceae</taxon>
        <taxon>Colletotrichum</taxon>
        <taxon>Colletotrichum graminicola species complex</taxon>
    </lineage>
</organism>
<dbReference type="Proteomes" id="UP000008782">
    <property type="component" value="Unassembled WGS sequence"/>
</dbReference>
<proteinExistence type="predicted"/>
<name>E3QJ97_COLGM</name>
<dbReference type="EMBL" id="GG697352">
    <property type="protein sequence ID" value="EFQ30935.1"/>
    <property type="molecule type" value="Genomic_DNA"/>
</dbReference>
<dbReference type="VEuPathDB" id="FungiDB:GLRG_06079"/>
<dbReference type="HOGENOM" id="CLU_2133318_0_0_1"/>
<accession>E3QJ97</accession>